<keyword evidence="2" id="KW-1185">Reference proteome</keyword>
<protein>
    <submittedName>
        <fullName evidence="1">Uncharacterized protein</fullName>
    </submittedName>
</protein>
<gene>
    <name evidence="1" type="ORF">CHS0354_034639</name>
</gene>
<sequence>MFLKSACAVFCNDDDIYVLIASALDRCNCPGSRCANIANTSDRCRCCIYVVLGKRSGESSDFASQNLSPSGEENMAPYVTEYSNIPKFYGNRRKGTDDDYEKLPYGIFTIHRNPTFNNRFY</sequence>
<dbReference type="Proteomes" id="UP001195483">
    <property type="component" value="Unassembled WGS sequence"/>
</dbReference>
<accession>A0AAE0WAM9</accession>
<dbReference type="EMBL" id="JAEAOA010002038">
    <property type="protein sequence ID" value="KAK3607591.1"/>
    <property type="molecule type" value="Genomic_DNA"/>
</dbReference>
<proteinExistence type="predicted"/>
<reference evidence="1" key="2">
    <citation type="journal article" date="2021" name="Genome Biol. Evol.">
        <title>Developing a high-quality reference genome for a parasitic bivalve with doubly uniparental inheritance (Bivalvia: Unionida).</title>
        <authorList>
            <person name="Smith C.H."/>
        </authorList>
    </citation>
    <scope>NUCLEOTIDE SEQUENCE</scope>
    <source>
        <strain evidence="1">CHS0354</strain>
        <tissue evidence="1">Mantle</tissue>
    </source>
</reference>
<reference evidence="1" key="1">
    <citation type="journal article" date="2021" name="Genome Biol. Evol.">
        <title>A High-Quality Reference Genome for a Parasitic Bivalve with Doubly Uniparental Inheritance (Bivalvia: Unionida).</title>
        <authorList>
            <person name="Smith C.H."/>
        </authorList>
    </citation>
    <scope>NUCLEOTIDE SEQUENCE</scope>
    <source>
        <strain evidence="1">CHS0354</strain>
    </source>
</reference>
<evidence type="ECO:0000313" key="2">
    <source>
        <dbReference type="Proteomes" id="UP001195483"/>
    </source>
</evidence>
<organism evidence="1 2">
    <name type="scientific">Potamilus streckersoni</name>
    <dbReference type="NCBI Taxonomy" id="2493646"/>
    <lineage>
        <taxon>Eukaryota</taxon>
        <taxon>Metazoa</taxon>
        <taxon>Spiralia</taxon>
        <taxon>Lophotrochozoa</taxon>
        <taxon>Mollusca</taxon>
        <taxon>Bivalvia</taxon>
        <taxon>Autobranchia</taxon>
        <taxon>Heteroconchia</taxon>
        <taxon>Palaeoheterodonta</taxon>
        <taxon>Unionida</taxon>
        <taxon>Unionoidea</taxon>
        <taxon>Unionidae</taxon>
        <taxon>Ambleminae</taxon>
        <taxon>Lampsilini</taxon>
        <taxon>Potamilus</taxon>
    </lineage>
</organism>
<comment type="caution">
    <text evidence="1">The sequence shown here is derived from an EMBL/GenBank/DDBJ whole genome shotgun (WGS) entry which is preliminary data.</text>
</comment>
<reference evidence="1" key="3">
    <citation type="submission" date="2023-05" db="EMBL/GenBank/DDBJ databases">
        <authorList>
            <person name="Smith C.H."/>
        </authorList>
    </citation>
    <scope>NUCLEOTIDE SEQUENCE</scope>
    <source>
        <strain evidence="1">CHS0354</strain>
        <tissue evidence="1">Mantle</tissue>
    </source>
</reference>
<name>A0AAE0WAM9_9BIVA</name>
<evidence type="ECO:0000313" key="1">
    <source>
        <dbReference type="EMBL" id="KAK3607591.1"/>
    </source>
</evidence>
<dbReference type="AlphaFoldDB" id="A0AAE0WAM9"/>